<feature type="domain" description="Nephrocystin 3-like N-terminal" evidence="2">
    <location>
        <begin position="40"/>
        <end position="200"/>
    </location>
</feature>
<proteinExistence type="predicted"/>
<reference evidence="4" key="1">
    <citation type="journal article" date="2011" name="Science">
        <title>The plant cell wall-decomposing machinery underlies the functional diversity of forest fungi.</title>
        <authorList>
            <person name="Eastwood D.C."/>
            <person name="Floudas D."/>
            <person name="Binder M."/>
            <person name="Majcherczyk A."/>
            <person name="Schneider P."/>
            <person name="Aerts A."/>
            <person name="Asiegbu F.O."/>
            <person name="Baker S.E."/>
            <person name="Barry K."/>
            <person name="Bendiksby M."/>
            <person name="Blumentritt M."/>
            <person name="Coutinho P.M."/>
            <person name="Cullen D."/>
            <person name="de Vries R.P."/>
            <person name="Gathman A."/>
            <person name="Goodell B."/>
            <person name="Henrissat B."/>
            <person name="Ihrmark K."/>
            <person name="Kauserud H."/>
            <person name="Kohler A."/>
            <person name="LaButti K."/>
            <person name="Lapidus A."/>
            <person name="Lavin J.L."/>
            <person name="Lee Y.-H."/>
            <person name="Lindquist E."/>
            <person name="Lilly W."/>
            <person name="Lucas S."/>
            <person name="Morin E."/>
            <person name="Murat C."/>
            <person name="Oguiza J.A."/>
            <person name="Park J."/>
            <person name="Pisabarro A.G."/>
            <person name="Riley R."/>
            <person name="Rosling A."/>
            <person name="Salamov A."/>
            <person name="Schmidt O."/>
            <person name="Schmutz J."/>
            <person name="Skrede I."/>
            <person name="Stenlid J."/>
            <person name="Wiebenga A."/>
            <person name="Xie X."/>
            <person name="Kuees U."/>
            <person name="Hibbett D.S."/>
            <person name="Hoffmeister D."/>
            <person name="Hoegberg N."/>
            <person name="Martin F."/>
            <person name="Grigoriev I.V."/>
            <person name="Watkinson S.C."/>
        </authorList>
    </citation>
    <scope>NUCLEOTIDE SEQUENCE [LARGE SCALE GENOMIC DNA]</scope>
    <source>
        <strain evidence="4">strain S7.3</strain>
    </source>
</reference>
<keyword evidence="4" id="KW-1185">Reference proteome</keyword>
<sequence>MLYANAPNYSDGERQRLADWLCPLNFPQRQSEVNEMRREGTGEWILNDDTFRRWHKGDLKTLWCPGIPGAGKTILASYIIKHILVKKHKCNNVAVVYIYCNYKDQSTQTVYNLVASLLKQLVQDFPPTFERVKTEYKSHLERHVRPTLSEVRNTLRKEITEFSQVFVVADALDEVSEDNRRAELLHSLQSLGGSLLVTSRDIPTIGAALYNNERMDIRAREDDMCKYIDGRIRSGSHLTQLNRLLDKHPHVKQKIIKYLPKKAQGMFLLCRLHLDSLACKLTARGVLDALDRLPQGINDAYDDTMKRINTLDEERRLLALKTIMLIASALRPLTTRELQEAVAFSSDHPYIKDDDLVDETFIMDICAGLVMATKPAHSIARSFLFVREYLAS</sequence>
<evidence type="ECO:0000259" key="2">
    <source>
        <dbReference type="Pfam" id="PF24883"/>
    </source>
</evidence>
<name>F8PTZ8_SERL3</name>
<dbReference type="OMA" id="MDIRARE"/>
<dbReference type="EMBL" id="GL945479">
    <property type="protein sequence ID" value="EGN99623.1"/>
    <property type="molecule type" value="Genomic_DNA"/>
</dbReference>
<accession>F8PTZ8</accession>
<dbReference type="OrthoDB" id="3036502at2759"/>
<evidence type="ECO:0000256" key="1">
    <source>
        <dbReference type="ARBA" id="ARBA00022737"/>
    </source>
</evidence>
<evidence type="ECO:0000313" key="4">
    <source>
        <dbReference type="Proteomes" id="UP000008063"/>
    </source>
</evidence>
<dbReference type="STRING" id="936435.F8PTZ8"/>
<dbReference type="Proteomes" id="UP000008063">
    <property type="component" value="Unassembled WGS sequence"/>
</dbReference>
<dbReference type="PANTHER" id="PTHR10039">
    <property type="entry name" value="AMELOGENIN"/>
    <property type="match status" value="1"/>
</dbReference>
<dbReference type="InterPro" id="IPR056884">
    <property type="entry name" value="NPHP3-like_N"/>
</dbReference>
<dbReference type="SUPFAM" id="SSF52540">
    <property type="entry name" value="P-loop containing nucleoside triphosphate hydrolases"/>
    <property type="match status" value="1"/>
</dbReference>
<dbReference type="Gene3D" id="3.40.50.300">
    <property type="entry name" value="P-loop containing nucleotide triphosphate hydrolases"/>
    <property type="match status" value="1"/>
</dbReference>
<dbReference type="HOGENOM" id="CLU_000288_34_23_1"/>
<dbReference type="PANTHER" id="PTHR10039:SF15">
    <property type="entry name" value="NACHT DOMAIN-CONTAINING PROTEIN"/>
    <property type="match status" value="1"/>
</dbReference>
<protein>
    <recommendedName>
        <fullName evidence="2">Nephrocystin 3-like N-terminal domain-containing protein</fullName>
    </recommendedName>
</protein>
<gene>
    <name evidence="3" type="ORF">SERLA73DRAFT_106266</name>
</gene>
<organism evidence="4">
    <name type="scientific">Serpula lacrymans var. lacrymans (strain S7.3)</name>
    <name type="common">Dry rot fungus</name>
    <dbReference type="NCBI Taxonomy" id="936435"/>
    <lineage>
        <taxon>Eukaryota</taxon>
        <taxon>Fungi</taxon>
        <taxon>Dikarya</taxon>
        <taxon>Basidiomycota</taxon>
        <taxon>Agaricomycotina</taxon>
        <taxon>Agaricomycetes</taxon>
        <taxon>Agaricomycetidae</taxon>
        <taxon>Boletales</taxon>
        <taxon>Coniophorineae</taxon>
        <taxon>Serpulaceae</taxon>
        <taxon>Serpula</taxon>
    </lineage>
</organism>
<dbReference type="AlphaFoldDB" id="F8PTZ8"/>
<dbReference type="InParanoid" id="F8PTZ8"/>
<dbReference type="InterPro" id="IPR027417">
    <property type="entry name" value="P-loop_NTPase"/>
</dbReference>
<evidence type="ECO:0000313" key="3">
    <source>
        <dbReference type="EMBL" id="EGN99623.1"/>
    </source>
</evidence>
<dbReference type="Pfam" id="PF24883">
    <property type="entry name" value="NPHP3_N"/>
    <property type="match status" value="1"/>
</dbReference>
<keyword evidence="1" id="KW-0677">Repeat</keyword>